<dbReference type="EMBL" id="SLXI01000005">
    <property type="protein sequence ID" value="TCP11992.1"/>
    <property type="molecule type" value="Genomic_DNA"/>
</dbReference>
<gene>
    <name evidence="3" type="ORF">EV697_105104</name>
</gene>
<reference evidence="3 4" key="1">
    <citation type="submission" date="2019-03" db="EMBL/GenBank/DDBJ databases">
        <title>Genomic Encyclopedia of Type Strains, Phase IV (KMG-IV): sequencing the most valuable type-strain genomes for metagenomic binning, comparative biology and taxonomic classification.</title>
        <authorList>
            <person name="Goeker M."/>
        </authorList>
    </citation>
    <scope>NUCLEOTIDE SEQUENCE [LARGE SCALE GENOMIC DNA]</scope>
    <source>
        <strain evidence="3 4">DSM 28231</strain>
    </source>
</reference>
<name>A0A4R2MTY3_9PAST</name>
<proteinExistence type="predicted"/>
<dbReference type="SUPFAM" id="SSF53756">
    <property type="entry name" value="UDP-Glycosyltransferase/glycogen phosphorylase"/>
    <property type="match status" value="1"/>
</dbReference>
<organism evidence="3 4">
    <name type="scientific">Bisgaardia hudsonensis</name>
    <dbReference type="NCBI Taxonomy" id="109472"/>
    <lineage>
        <taxon>Bacteria</taxon>
        <taxon>Pseudomonadati</taxon>
        <taxon>Pseudomonadota</taxon>
        <taxon>Gammaproteobacteria</taxon>
        <taxon>Pasteurellales</taxon>
        <taxon>Pasteurellaceae</taxon>
        <taxon>Bisgaardia</taxon>
    </lineage>
</organism>
<dbReference type="Pfam" id="PF01075">
    <property type="entry name" value="Glyco_transf_9"/>
    <property type="match status" value="1"/>
</dbReference>
<protein>
    <submittedName>
        <fullName evidence="3">Heptosyltransferase I</fullName>
    </submittedName>
</protein>
<dbReference type="AlphaFoldDB" id="A0A4R2MTY3"/>
<dbReference type="CDD" id="cd03789">
    <property type="entry name" value="GT9_LPS_heptosyltransferase"/>
    <property type="match status" value="1"/>
</dbReference>
<dbReference type="Proteomes" id="UP000294841">
    <property type="component" value="Unassembled WGS sequence"/>
</dbReference>
<dbReference type="InterPro" id="IPR051199">
    <property type="entry name" value="LPS_LOS_Heptosyltrfase"/>
</dbReference>
<evidence type="ECO:0000313" key="4">
    <source>
        <dbReference type="Proteomes" id="UP000294841"/>
    </source>
</evidence>
<dbReference type="Gene3D" id="3.40.50.2000">
    <property type="entry name" value="Glycogen Phosphorylase B"/>
    <property type="match status" value="2"/>
</dbReference>
<sequence>MALFVQPPKSICILRLSAIGDVCHVLAAVQQIQKYWAETKITWIIGKTERQLFTNIHNIEFIVYDKKTGLKGILQLWRTLKGRKFDALLNMQTALRASFISLGIKATYKIGFGKQRTREGQWLVTNHKVTDPENPHVLAGFMAFAEYLGVPTNKPQWDLGITSELQQKVRQFIATDKKNLIISPCSSKQEKDWLIERYAEIANIADQNNINVIFCGSPAKREIETVNKIIQQCHFEPINLCGKTSLLELATLIGMVDLVIAPDSGPAHIATTQGTPIIGLYAYHNPLRTGPFNNLHNVVNVYEKNIEKEFGKSSSQLAWATKLKGKNLMADIQVEAVIKQMCALGMNIHNLSSRENNV</sequence>
<comment type="caution">
    <text evidence="3">The sequence shown here is derived from an EMBL/GenBank/DDBJ whole genome shotgun (WGS) entry which is preliminary data.</text>
</comment>
<dbReference type="GO" id="GO:0009244">
    <property type="term" value="P:lipopolysaccharide core region biosynthetic process"/>
    <property type="evidence" value="ECO:0007669"/>
    <property type="project" value="TreeGrafter"/>
</dbReference>
<dbReference type="OrthoDB" id="9781892at2"/>
<dbReference type="InterPro" id="IPR002201">
    <property type="entry name" value="Glyco_trans_9"/>
</dbReference>
<evidence type="ECO:0000313" key="3">
    <source>
        <dbReference type="EMBL" id="TCP11992.1"/>
    </source>
</evidence>
<keyword evidence="1" id="KW-0328">Glycosyltransferase</keyword>
<dbReference type="PANTHER" id="PTHR30160">
    <property type="entry name" value="TETRAACYLDISACCHARIDE 4'-KINASE-RELATED"/>
    <property type="match status" value="1"/>
</dbReference>
<keyword evidence="4" id="KW-1185">Reference proteome</keyword>
<keyword evidence="2 3" id="KW-0808">Transferase</keyword>
<dbReference type="RefSeq" id="WP_132024325.1">
    <property type="nucleotide sequence ID" value="NZ_CP016605.1"/>
</dbReference>
<evidence type="ECO:0000256" key="2">
    <source>
        <dbReference type="ARBA" id="ARBA00022679"/>
    </source>
</evidence>
<dbReference type="GO" id="GO:0005829">
    <property type="term" value="C:cytosol"/>
    <property type="evidence" value="ECO:0007669"/>
    <property type="project" value="TreeGrafter"/>
</dbReference>
<dbReference type="GO" id="GO:0008713">
    <property type="term" value="F:ADP-heptose-lipopolysaccharide heptosyltransferase activity"/>
    <property type="evidence" value="ECO:0007669"/>
    <property type="project" value="TreeGrafter"/>
</dbReference>
<evidence type="ECO:0000256" key="1">
    <source>
        <dbReference type="ARBA" id="ARBA00022676"/>
    </source>
</evidence>
<accession>A0A4R2MTY3</accession>
<dbReference type="PANTHER" id="PTHR30160:SF21">
    <property type="entry name" value="LIPOPOLYSACCHARIDE CORE HEPTOSYLTRANSFERASE OPSX"/>
    <property type="match status" value="1"/>
</dbReference>